<evidence type="ECO:0000256" key="3">
    <source>
        <dbReference type="ARBA" id="ARBA00022827"/>
    </source>
</evidence>
<evidence type="ECO:0000256" key="1">
    <source>
        <dbReference type="ARBA" id="ARBA00010139"/>
    </source>
</evidence>
<comment type="caution">
    <text evidence="5">The sequence shown here is derived from an EMBL/GenBank/DDBJ whole genome shotgun (WGS) entry which is preliminary data.</text>
</comment>
<protein>
    <submittedName>
        <fullName evidence="5">Cyclohexanone monooxygenase</fullName>
    </submittedName>
</protein>
<keyword evidence="6" id="KW-1185">Reference proteome</keyword>
<dbReference type="Proteomes" id="UP000286931">
    <property type="component" value="Unassembled WGS sequence"/>
</dbReference>
<evidence type="ECO:0000256" key="4">
    <source>
        <dbReference type="ARBA" id="ARBA00023002"/>
    </source>
</evidence>
<dbReference type="GO" id="GO:0050661">
    <property type="term" value="F:NADP binding"/>
    <property type="evidence" value="ECO:0007669"/>
    <property type="project" value="InterPro"/>
</dbReference>
<dbReference type="PANTHER" id="PTHR42877">
    <property type="entry name" value="L-ORNITHINE N(5)-MONOOXYGENASE-RELATED"/>
    <property type="match status" value="1"/>
</dbReference>
<proteinExistence type="inferred from homology"/>
<evidence type="ECO:0000313" key="5">
    <source>
        <dbReference type="EMBL" id="GCD95945.1"/>
    </source>
</evidence>
<dbReference type="InterPro" id="IPR051209">
    <property type="entry name" value="FAD-bind_Monooxygenase_sf"/>
</dbReference>
<comment type="similarity">
    <text evidence="1">Belongs to the FAD-binding monooxygenase family.</text>
</comment>
<organism evidence="5 6">
    <name type="scientific">Embleya hyalina</name>
    <dbReference type="NCBI Taxonomy" id="516124"/>
    <lineage>
        <taxon>Bacteria</taxon>
        <taxon>Bacillati</taxon>
        <taxon>Actinomycetota</taxon>
        <taxon>Actinomycetes</taxon>
        <taxon>Kitasatosporales</taxon>
        <taxon>Streptomycetaceae</taxon>
        <taxon>Embleya</taxon>
    </lineage>
</organism>
<keyword evidence="5" id="KW-0503">Monooxygenase</keyword>
<dbReference type="PANTHER" id="PTHR42877:SF4">
    <property type="entry name" value="FAD_NAD(P)-BINDING DOMAIN-CONTAINING PROTEIN-RELATED"/>
    <property type="match status" value="1"/>
</dbReference>
<dbReference type="EMBL" id="BIFH01000019">
    <property type="protein sequence ID" value="GCD95945.1"/>
    <property type="molecule type" value="Genomic_DNA"/>
</dbReference>
<keyword evidence="2" id="KW-0285">Flavoprotein</keyword>
<accession>A0A401YMX4</accession>
<sequence length="644" mass="71192">MPTPTVEAAYPRPRAAALPLPQTDRAEVRRRLEQADPRIVLMSLIQLTRDAPLLAELAPAVAPTTPAAEQAALAARARDLLAEALTRPAPPDADRPLPDELFRRMASVCVGEDVDLEFLPLLREQGGFSAREAVPVEVRASPPNGFHVVVVGAGLSGMCAAIKLAEAGYGYRVYDRNADFGGTWLANRYPGIGVDTPSHFYSFSFEINPDWPEYYSNGGVVWDYLRTCADAHGLRENTTFDTEVTGARYDEGTRRWTVTTRGPDGVEHTEQADAVISAIGFFQGPMYPGFPGLEKFAGPVIHTAAWDPDVDLTGKRVALIGTGASAMQLGPAVVDRVRELTVFQRQPSWIMPRRADSLVVPDGARWAMRHVPFYAEWFRTLTYWITADGNYPRVVVDPDWTMTESVSRANEDARQWLLAYAREELDGRPDLLAKAVPAYPPFGKRILRDCDWYRMLRRDHVRLETSAITHATAEGLATADGEVVEVDVVVLATGYHLLPMLDGIDVTGRDHVALRDVWGEEDPRALHGITVPGFPNFFVIGGPNSAPNHGAGVNIVSETQVNYILGCLGLMHARGATAIEPTEQAHDAYNETVDRALDGLVWSHPSVRGYYRNASGRVVVSNPWRLVDYWWMTRAPREDEYLLT</sequence>
<dbReference type="Pfam" id="PF00743">
    <property type="entry name" value="FMO-like"/>
    <property type="match status" value="1"/>
</dbReference>
<dbReference type="AlphaFoldDB" id="A0A401YMX4"/>
<dbReference type="GO" id="GO:0050660">
    <property type="term" value="F:flavin adenine dinucleotide binding"/>
    <property type="evidence" value="ECO:0007669"/>
    <property type="project" value="InterPro"/>
</dbReference>
<dbReference type="RefSeq" id="WP_126638043.1">
    <property type="nucleotide sequence ID" value="NZ_BIFH01000019.1"/>
</dbReference>
<evidence type="ECO:0000313" key="6">
    <source>
        <dbReference type="Proteomes" id="UP000286931"/>
    </source>
</evidence>
<dbReference type="InterPro" id="IPR020946">
    <property type="entry name" value="Flavin_mOase-like"/>
</dbReference>
<dbReference type="GO" id="GO:0004499">
    <property type="term" value="F:N,N-dimethylaniline monooxygenase activity"/>
    <property type="evidence" value="ECO:0007669"/>
    <property type="project" value="InterPro"/>
</dbReference>
<gene>
    <name evidence="5" type="ORF">EHYA_03629</name>
</gene>
<evidence type="ECO:0000256" key="2">
    <source>
        <dbReference type="ARBA" id="ARBA00022630"/>
    </source>
</evidence>
<dbReference type="SUPFAM" id="SSF51905">
    <property type="entry name" value="FAD/NAD(P)-binding domain"/>
    <property type="match status" value="2"/>
</dbReference>
<keyword evidence="4" id="KW-0560">Oxidoreductase</keyword>
<dbReference type="PRINTS" id="PR00368">
    <property type="entry name" value="FADPNR"/>
</dbReference>
<dbReference type="OrthoDB" id="5168853at2"/>
<dbReference type="InterPro" id="IPR036188">
    <property type="entry name" value="FAD/NAD-bd_sf"/>
</dbReference>
<reference evidence="5 6" key="1">
    <citation type="submission" date="2018-12" db="EMBL/GenBank/DDBJ databases">
        <title>Draft genome sequence of Embleya hyalina NBRC 13850T.</title>
        <authorList>
            <person name="Komaki H."/>
            <person name="Hosoyama A."/>
            <person name="Kimura A."/>
            <person name="Ichikawa N."/>
            <person name="Tamura T."/>
        </authorList>
    </citation>
    <scope>NUCLEOTIDE SEQUENCE [LARGE SCALE GENOMIC DNA]</scope>
    <source>
        <strain evidence="5 6">NBRC 13850</strain>
    </source>
</reference>
<dbReference type="Gene3D" id="3.50.50.60">
    <property type="entry name" value="FAD/NAD(P)-binding domain"/>
    <property type="match status" value="2"/>
</dbReference>
<name>A0A401YMX4_9ACTN</name>
<keyword evidence="3" id="KW-0274">FAD</keyword>
<dbReference type="PRINTS" id="PR00411">
    <property type="entry name" value="PNDRDTASEI"/>
</dbReference>